<evidence type="ECO:0000256" key="10">
    <source>
        <dbReference type="ARBA" id="ARBA00023306"/>
    </source>
</evidence>
<dbReference type="PANTHER" id="PTHR22926">
    <property type="entry name" value="PHOSPHO-N-ACETYLMURAMOYL-PENTAPEPTIDE-TRANSFERASE"/>
    <property type="match status" value="1"/>
</dbReference>
<comment type="function">
    <text evidence="12">Catalyzes the initial step of the lipid cycle reactions in the biosynthesis of the cell wall peptidoglycan: transfers peptidoglycan precursor phospho-MurNAc-pentapeptide from UDP-MurNAc-pentapeptide onto the lipid carrier undecaprenyl phosphate, yielding undecaprenyl-pyrophosphoryl-MurNAc-pentapeptide, known as lipid I.</text>
</comment>
<dbReference type="PROSITE" id="PS01347">
    <property type="entry name" value="MRAY_1"/>
    <property type="match status" value="1"/>
</dbReference>
<protein>
    <recommendedName>
        <fullName evidence="12 13">Phospho-N-acetylmuramoyl-pentapeptide-transferase</fullName>
        <ecNumber evidence="12 13">2.7.8.13</ecNumber>
    </recommendedName>
    <alternativeName>
        <fullName evidence="12">UDP-MurNAc-pentapeptide phosphotransferase</fullName>
    </alternativeName>
</protein>
<dbReference type="OrthoDB" id="9805475at2"/>
<dbReference type="GO" id="GO:0005886">
    <property type="term" value="C:plasma membrane"/>
    <property type="evidence" value="ECO:0007669"/>
    <property type="project" value="UniProtKB-SubCell"/>
</dbReference>
<keyword evidence="12 14" id="KW-0479">Metal-binding</keyword>
<dbReference type="EC" id="2.7.8.13" evidence="12 13"/>
<name>A0A1G7LKD6_9BACT</name>
<feature type="transmembrane region" description="Helical" evidence="12">
    <location>
        <begin position="96"/>
        <end position="113"/>
    </location>
</feature>
<feature type="binding site" evidence="14">
    <location>
        <position position="189"/>
    </location>
    <ligand>
        <name>Mg(2+)</name>
        <dbReference type="ChEBI" id="CHEBI:18420"/>
    </ligand>
</feature>
<dbReference type="STRING" id="571438.SAMN05192586_106111"/>
<dbReference type="AlphaFoldDB" id="A0A1G7LKD6"/>
<dbReference type="RefSeq" id="WP_092153353.1">
    <property type="nucleotide sequence ID" value="NZ_FNBX01000006.1"/>
</dbReference>
<dbReference type="CDD" id="cd06852">
    <property type="entry name" value="GT_MraY"/>
    <property type="match status" value="1"/>
</dbReference>
<feature type="transmembrane region" description="Helical" evidence="12">
    <location>
        <begin position="170"/>
        <end position="190"/>
    </location>
</feature>
<evidence type="ECO:0000256" key="9">
    <source>
        <dbReference type="ARBA" id="ARBA00023136"/>
    </source>
</evidence>
<keyword evidence="8 12" id="KW-1133">Transmembrane helix</keyword>
<keyword evidence="4 12" id="KW-0808">Transferase</keyword>
<evidence type="ECO:0000256" key="1">
    <source>
        <dbReference type="ARBA" id="ARBA00004141"/>
    </source>
</evidence>
<evidence type="ECO:0000256" key="14">
    <source>
        <dbReference type="PIRSR" id="PIRSR600715-1"/>
    </source>
</evidence>
<evidence type="ECO:0000256" key="2">
    <source>
        <dbReference type="ARBA" id="ARBA00005583"/>
    </source>
</evidence>
<feature type="binding site" evidence="14">
    <location>
        <position position="264"/>
    </location>
    <ligand>
        <name>Mg(2+)</name>
        <dbReference type="ChEBI" id="CHEBI:18420"/>
    </ligand>
</feature>
<comment type="pathway">
    <text evidence="12">Cell wall biogenesis; peptidoglycan biosynthesis.</text>
</comment>
<dbReference type="GO" id="GO:0051301">
    <property type="term" value="P:cell division"/>
    <property type="evidence" value="ECO:0007669"/>
    <property type="project" value="UniProtKB-KW"/>
</dbReference>
<evidence type="ECO:0000313" key="15">
    <source>
        <dbReference type="EMBL" id="SDF49945.1"/>
    </source>
</evidence>
<dbReference type="GO" id="GO:0071555">
    <property type="term" value="P:cell wall organization"/>
    <property type="evidence" value="ECO:0007669"/>
    <property type="project" value="UniProtKB-KW"/>
</dbReference>
<keyword evidence="16" id="KW-1185">Reference proteome</keyword>
<dbReference type="InterPro" id="IPR003524">
    <property type="entry name" value="PNAcMuramoyl-5peptid_Trfase"/>
</dbReference>
<dbReference type="Proteomes" id="UP000199355">
    <property type="component" value="Unassembled WGS sequence"/>
</dbReference>
<reference evidence="16" key="1">
    <citation type="submission" date="2016-10" db="EMBL/GenBank/DDBJ databases">
        <authorList>
            <person name="Varghese N."/>
            <person name="Submissions S."/>
        </authorList>
    </citation>
    <scope>NUCLEOTIDE SEQUENCE [LARGE SCALE GENOMIC DNA]</scope>
    <source>
        <strain evidence="16">KHC7</strain>
    </source>
</reference>
<evidence type="ECO:0000256" key="11">
    <source>
        <dbReference type="ARBA" id="ARBA00023316"/>
    </source>
</evidence>
<dbReference type="Pfam" id="PF10555">
    <property type="entry name" value="MraY_sig1"/>
    <property type="match status" value="1"/>
</dbReference>
<dbReference type="EMBL" id="FNBX01000006">
    <property type="protein sequence ID" value="SDF49945.1"/>
    <property type="molecule type" value="Genomic_DNA"/>
</dbReference>
<evidence type="ECO:0000256" key="4">
    <source>
        <dbReference type="ARBA" id="ARBA00022679"/>
    </source>
</evidence>
<proteinExistence type="inferred from homology"/>
<dbReference type="InterPro" id="IPR000715">
    <property type="entry name" value="Glycosyl_transferase_4"/>
</dbReference>
<dbReference type="NCBIfam" id="TIGR00445">
    <property type="entry name" value="mraY"/>
    <property type="match status" value="1"/>
</dbReference>
<comment type="subcellular location">
    <subcellularLocation>
        <location evidence="12">Cell membrane</location>
        <topology evidence="12">Multi-pass membrane protein</topology>
    </subcellularLocation>
    <subcellularLocation>
        <location evidence="1">Membrane</location>
        <topology evidence="1">Multi-pass membrane protein</topology>
    </subcellularLocation>
</comment>
<keyword evidence="5 12" id="KW-0812">Transmembrane</keyword>
<gene>
    <name evidence="12" type="primary">mraY</name>
    <name evidence="15" type="ORF">SAMN05192586_106111</name>
</gene>
<dbReference type="PROSITE" id="PS01348">
    <property type="entry name" value="MRAY_2"/>
    <property type="match status" value="1"/>
</dbReference>
<sequence length="358" mass="39305">MFYNFLVPFSAEYTFLNVFRYISFRSMAALITALVFSILVGPRFIAWLRRIKCGQYILEDVAAHASKAGTPTMGGLLMLASLALSLLFWSDLSNPYVWQAVFVFVGFGAVGFWDDMTKLRHHENRGISPKAKMAGQLAVACAAMLLLYANPDYSSKLTVPFFKEVTVDLGWMYLPFGIFVMVAASNAVNLTDGLDGLAIGPSIVACLVFSIFIYITGNARFSSYLLVPYMPGVGEVTVFCAALVGAGLGFLWFNAYPAQVFMGDVGSLSVGGVLGYLALLCKQELVLAVVGGLFVAETLSVILQVSYFRWTGGKRIFRMAPLHHHFELKGVPESKIIIRFWITSILLGLMALSVLKLR</sequence>
<evidence type="ECO:0000256" key="5">
    <source>
        <dbReference type="ARBA" id="ARBA00022692"/>
    </source>
</evidence>
<dbReference type="GO" id="GO:0046872">
    <property type="term" value="F:metal ion binding"/>
    <property type="evidence" value="ECO:0007669"/>
    <property type="project" value="UniProtKB-KW"/>
</dbReference>
<feature type="transmembrane region" description="Helical" evidence="12">
    <location>
        <begin position="236"/>
        <end position="253"/>
    </location>
</feature>
<evidence type="ECO:0000256" key="3">
    <source>
        <dbReference type="ARBA" id="ARBA00022618"/>
    </source>
</evidence>
<keyword evidence="7 12" id="KW-0573">Peptidoglycan synthesis</keyword>
<evidence type="ECO:0000256" key="7">
    <source>
        <dbReference type="ARBA" id="ARBA00022984"/>
    </source>
</evidence>
<keyword evidence="9 12" id="KW-0472">Membrane</keyword>
<evidence type="ECO:0000256" key="13">
    <source>
        <dbReference type="NCBIfam" id="TIGR00445"/>
    </source>
</evidence>
<feature type="transmembrane region" description="Helical" evidence="12">
    <location>
        <begin position="336"/>
        <end position="355"/>
    </location>
</feature>
<feature type="transmembrane region" description="Helical" evidence="12">
    <location>
        <begin position="27"/>
        <end position="48"/>
    </location>
</feature>
<dbReference type="InterPro" id="IPR018480">
    <property type="entry name" value="PNAcMuramoyl-5peptid_Trfase_CS"/>
</dbReference>
<comment type="catalytic activity">
    <reaction evidence="12">
        <text>UDP-N-acetyl-alpha-D-muramoyl-L-alanyl-gamma-D-glutamyl-meso-2,6-diaminopimeloyl-D-alanyl-D-alanine + di-trans,octa-cis-undecaprenyl phosphate = di-trans,octa-cis-undecaprenyl diphospho-N-acetyl-alpha-D-muramoyl-L-alanyl-D-glutamyl-meso-2,6-diaminopimeloyl-D-alanyl-D-alanine + UMP</text>
        <dbReference type="Rhea" id="RHEA:28386"/>
        <dbReference type="ChEBI" id="CHEBI:57865"/>
        <dbReference type="ChEBI" id="CHEBI:60392"/>
        <dbReference type="ChEBI" id="CHEBI:61386"/>
        <dbReference type="ChEBI" id="CHEBI:61387"/>
        <dbReference type="EC" id="2.7.8.13"/>
    </reaction>
</comment>
<keyword evidence="3 12" id="KW-0132">Cell division</keyword>
<feature type="transmembrane region" description="Helical" evidence="12">
    <location>
        <begin position="197"/>
        <end position="216"/>
    </location>
</feature>
<evidence type="ECO:0000313" key="16">
    <source>
        <dbReference type="Proteomes" id="UP000199355"/>
    </source>
</evidence>
<feature type="transmembrane region" description="Helical" evidence="12">
    <location>
        <begin position="285"/>
        <end position="308"/>
    </location>
</feature>
<evidence type="ECO:0000256" key="8">
    <source>
        <dbReference type="ARBA" id="ARBA00022989"/>
    </source>
</evidence>
<dbReference type="PANTHER" id="PTHR22926:SF5">
    <property type="entry name" value="PHOSPHO-N-ACETYLMURAMOYL-PENTAPEPTIDE-TRANSFERASE HOMOLOG"/>
    <property type="match status" value="1"/>
</dbReference>
<feature type="transmembrane region" description="Helical" evidence="12">
    <location>
        <begin position="133"/>
        <end position="150"/>
    </location>
</feature>
<keyword evidence="11 12" id="KW-0961">Cell wall biogenesis/degradation</keyword>
<dbReference type="GO" id="GO:0009252">
    <property type="term" value="P:peptidoglycan biosynthetic process"/>
    <property type="evidence" value="ECO:0007669"/>
    <property type="project" value="UniProtKB-UniRule"/>
</dbReference>
<dbReference type="GO" id="GO:0051992">
    <property type="term" value="F:UDP-N-acetylmuramoyl-L-alanyl-D-glutamyl-meso-2,6-diaminopimelyl-D-alanyl-D-alanine:undecaprenyl-phosphate transferase activity"/>
    <property type="evidence" value="ECO:0007669"/>
    <property type="project" value="RHEA"/>
</dbReference>
<keyword evidence="12 14" id="KW-0460">Magnesium</keyword>
<dbReference type="UniPathway" id="UPA00219"/>
<feature type="transmembrane region" description="Helical" evidence="12">
    <location>
        <begin position="68"/>
        <end position="90"/>
    </location>
</feature>
<evidence type="ECO:0000256" key="12">
    <source>
        <dbReference type="HAMAP-Rule" id="MF_00038"/>
    </source>
</evidence>
<keyword evidence="12" id="KW-1003">Cell membrane</keyword>
<keyword evidence="6 12" id="KW-0133">Cell shape</keyword>
<comment type="cofactor">
    <cofactor evidence="12 14">
        <name>Mg(2+)</name>
        <dbReference type="ChEBI" id="CHEBI:18420"/>
    </cofactor>
</comment>
<dbReference type="HAMAP" id="MF_00038">
    <property type="entry name" value="MraY"/>
    <property type="match status" value="1"/>
</dbReference>
<comment type="similarity">
    <text evidence="2 12">Belongs to the glycosyltransferase 4 family. MraY subfamily.</text>
</comment>
<organism evidence="15 16">
    <name type="scientific">Desulfovibrio legallii</name>
    <dbReference type="NCBI Taxonomy" id="571438"/>
    <lineage>
        <taxon>Bacteria</taxon>
        <taxon>Pseudomonadati</taxon>
        <taxon>Thermodesulfobacteriota</taxon>
        <taxon>Desulfovibrionia</taxon>
        <taxon>Desulfovibrionales</taxon>
        <taxon>Desulfovibrionaceae</taxon>
        <taxon>Desulfovibrio</taxon>
    </lineage>
</organism>
<dbReference type="Pfam" id="PF00953">
    <property type="entry name" value="Glycos_transf_4"/>
    <property type="match status" value="1"/>
</dbReference>
<keyword evidence="10 12" id="KW-0131">Cell cycle</keyword>
<accession>A0A1G7LKD6</accession>
<dbReference type="GO" id="GO:0008360">
    <property type="term" value="P:regulation of cell shape"/>
    <property type="evidence" value="ECO:0007669"/>
    <property type="project" value="UniProtKB-KW"/>
</dbReference>
<dbReference type="GO" id="GO:0008963">
    <property type="term" value="F:phospho-N-acetylmuramoyl-pentapeptide-transferase activity"/>
    <property type="evidence" value="ECO:0007669"/>
    <property type="project" value="UniProtKB-UniRule"/>
</dbReference>
<evidence type="ECO:0000256" key="6">
    <source>
        <dbReference type="ARBA" id="ARBA00022960"/>
    </source>
</evidence>